<keyword evidence="6" id="KW-0677">Repeat</keyword>
<keyword evidence="10" id="KW-0206">Cytoskeleton</keyword>
<dbReference type="CDD" id="cd04332">
    <property type="entry name" value="YbaK_like"/>
    <property type="match status" value="1"/>
</dbReference>
<evidence type="ECO:0000256" key="6">
    <source>
        <dbReference type="ARBA" id="ARBA00022737"/>
    </source>
</evidence>
<dbReference type="InterPro" id="IPR036754">
    <property type="entry name" value="YbaK/aa-tRNA-synt-asso_dom_sf"/>
</dbReference>
<dbReference type="Proteomes" id="UP001178507">
    <property type="component" value="Unassembled WGS sequence"/>
</dbReference>
<keyword evidence="3" id="KW-0963">Cytoplasm</keyword>
<feature type="domain" description="3'-5' exonuclease" evidence="13">
    <location>
        <begin position="420"/>
        <end position="613"/>
    </location>
</feature>
<sequence length="1337" mass="147584">MDWAPPVAAAARTVPAAPWVAASTCASPRLCQGSAHFGSTLAAASGVLCQAISKRKLVRRGRPEQIEEDMLESQTDVVGAPLHSRIADFCRAGHGELVMEAPPNSLRCKTLVVSCTPGADNGEAAEVSAVLCVLPAERRLSLPKLKQALKAVDLRPVGLAAPQEAERLAGCSMGMVPPVCIEPKLPVYVDTRLFRGPRLVLGAAHEELHLAMSSRQLLLGTEGHVVDISLDSSAETPVATFPLRASSGSVVHVVAHIAAVRRLSRQLLFADLLPAGAALDAERSIWLSPDGSQRLVRLQLLVGRSLNERLGASGAAKVIKRLRPQQLIYVAGRLQLEEPGEQSGKVEPTAPEEVRKIREAQLTNGIVDMVAEQIRILEEVHVFSHESTGSARKVGAKKAAPPRAVSEEDPLRLALPSGAVHYVAEEEGLRHLEGVLRERLRGSADLDPGETVTPVLPVIGLDAEWRPNTEGIALLQLAFRRSVFLLDMLALTNDPQLRSRLETALLPVLEAEHVYKVGFGLEEDLHRLGRALEVSRARSVLDLRHLARLALPNTEVAPGLSGLVRQVFGRGLDKTCQVSDWQARPLKQEQLDYAAQDAHVCVRLFDSLCYNHATLATQSLAPALSGVAKAWRAEKSRAEPEDKAAKGEGRGKGLWRPKPEVASRHVGHWRYLAKAEGEFRIQLDERGALVLCLADASGVLLPQEKRWLQAELATASGEAAGVARVRFSEKTESMQYVLPMAEEPTAAYRVMSAQEANRVCAEEAVALANKASRFIYMKKRKDFGRYCNFDTVEAKILGQVEKQPQCGDMYVEQTIINAVFHNIPEFSEHSVNTARVKTHARVMTHVEGGWPREIDYSEAQDTLKYRKRLEKDPGYISAVRQLTKQTIPCLEMNNTIDLFEIYFQEEEPDHMPEILNLKTIALFKDPSDEARSVTKIGWHPEGPTKLVGSYSNLRFQRMSEDMPMASFIWDIAERNVPLMELRATSPLICCQYNQKNPDWLLGGSYNGLINHYDLRKGPSPCMKSSVEVGHYDPVYDVVWLQSKTGTECSSVSSDGRLLFWDVRKLSEVLDECVLNDGNKEHPKTLGGVSLEWMQEAGPTKFLVGSEHGIILSCTKRPKKQVEIGTWFGSEDRGGYGKHFGPVYSVKRNPFHVKFFLSVGDWCAKMWMEELKGPMLQTPYYPAFISAAAWSPTRAGVFFLARQDGRLDVWDYFYRMNEVALTQQVSDRALTSLNVQSQGRLAAVGDAGGVITLLQLCDGLVDPGPNEKNMIGWMFDRETKREKSLEQIKKQGGQAKKDDKEGAAGGSIDKTEYQAREKAFFAELNMTGEDLGTTLPAR</sequence>
<feature type="region of interest" description="Disordered" evidence="12">
    <location>
        <begin position="1283"/>
        <end position="1309"/>
    </location>
</feature>
<evidence type="ECO:0000256" key="3">
    <source>
        <dbReference type="ARBA" id="ARBA00022490"/>
    </source>
</evidence>
<dbReference type="GO" id="GO:0005874">
    <property type="term" value="C:microtubule"/>
    <property type="evidence" value="ECO:0007669"/>
    <property type="project" value="UniProtKB-KW"/>
</dbReference>
<evidence type="ECO:0000256" key="12">
    <source>
        <dbReference type="SAM" id="MobiDB-lite"/>
    </source>
</evidence>
<evidence type="ECO:0000256" key="2">
    <source>
        <dbReference type="ARBA" id="ARBA00011059"/>
    </source>
</evidence>
<dbReference type="SUPFAM" id="SSF55826">
    <property type="entry name" value="YbaK/ProRS associated domain"/>
    <property type="match status" value="1"/>
</dbReference>
<comment type="subcellular location">
    <subcellularLocation>
        <location evidence="1">Cytoplasm</location>
        <location evidence="1">Cytoskeleton</location>
        <location evidence="1">Cilium axoneme</location>
    </subcellularLocation>
</comment>
<organism evidence="14 15">
    <name type="scientific">Effrenium voratum</name>
    <dbReference type="NCBI Taxonomy" id="2562239"/>
    <lineage>
        <taxon>Eukaryota</taxon>
        <taxon>Sar</taxon>
        <taxon>Alveolata</taxon>
        <taxon>Dinophyceae</taxon>
        <taxon>Suessiales</taxon>
        <taxon>Symbiodiniaceae</taxon>
        <taxon>Effrenium</taxon>
    </lineage>
</organism>
<dbReference type="InterPro" id="IPR036322">
    <property type="entry name" value="WD40_repeat_dom_sf"/>
</dbReference>
<dbReference type="PANTHER" id="PTHR12442:SF7">
    <property type="entry name" value="DYNEIN AXONEMAL INTERMEDIATE CHAIN 2"/>
    <property type="match status" value="1"/>
</dbReference>
<dbReference type="GO" id="GO:0045503">
    <property type="term" value="F:dynein light chain binding"/>
    <property type="evidence" value="ECO:0007669"/>
    <property type="project" value="TreeGrafter"/>
</dbReference>
<dbReference type="InterPro" id="IPR012337">
    <property type="entry name" value="RNaseH-like_sf"/>
</dbReference>
<dbReference type="Pfam" id="PF01612">
    <property type="entry name" value="DNA_pol_A_exo1"/>
    <property type="match status" value="1"/>
</dbReference>
<protein>
    <recommendedName>
        <fullName evidence="13">3'-5' exonuclease domain-containing protein</fullName>
    </recommendedName>
</protein>
<keyword evidence="4" id="KW-0853">WD repeat</keyword>
<dbReference type="GO" id="GO:0036158">
    <property type="term" value="P:outer dynein arm assembly"/>
    <property type="evidence" value="ECO:0007669"/>
    <property type="project" value="TreeGrafter"/>
</dbReference>
<evidence type="ECO:0000313" key="14">
    <source>
        <dbReference type="EMBL" id="CAJ1383166.1"/>
    </source>
</evidence>
<evidence type="ECO:0000256" key="1">
    <source>
        <dbReference type="ARBA" id="ARBA00004430"/>
    </source>
</evidence>
<dbReference type="InterPro" id="IPR007214">
    <property type="entry name" value="YbaK/aa-tRNA-synth-assoc-dom"/>
</dbReference>
<evidence type="ECO:0000313" key="15">
    <source>
        <dbReference type="Proteomes" id="UP001178507"/>
    </source>
</evidence>
<dbReference type="Pfam" id="PF04073">
    <property type="entry name" value="tRNA_edit"/>
    <property type="match status" value="1"/>
</dbReference>
<dbReference type="PANTHER" id="PTHR12442">
    <property type="entry name" value="DYNEIN INTERMEDIATE CHAIN"/>
    <property type="match status" value="1"/>
</dbReference>
<dbReference type="SMART" id="SM00474">
    <property type="entry name" value="35EXOc"/>
    <property type="match status" value="1"/>
</dbReference>
<dbReference type="InterPro" id="IPR036397">
    <property type="entry name" value="RNaseH_sf"/>
</dbReference>
<dbReference type="SUPFAM" id="SSF53098">
    <property type="entry name" value="Ribonuclease H-like"/>
    <property type="match status" value="1"/>
</dbReference>
<keyword evidence="5" id="KW-0493">Microtubule</keyword>
<comment type="caution">
    <text evidence="14">The sequence shown here is derived from an EMBL/GenBank/DDBJ whole genome shotgun (WGS) entry which is preliminary data.</text>
</comment>
<dbReference type="InterPro" id="IPR050687">
    <property type="entry name" value="Dynein_IC"/>
</dbReference>
<dbReference type="GO" id="GO:0036157">
    <property type="term" value="C:outer dynein arm"/>
    <property type="evidence" value="ECO:0007669"/>
    <property type="project" value="TreeGrafter"/>
</dbReference>
<feature type="compositionally biased region" description="Basic and acidic residues" evidence="12">
    <location>
        <begin position="1283"/>
        <end position="1301"/>
    </location>
</feature>
<evidence type="ECO:0000256" key="7">
    <source>
        <dbReference type="ARBA" id="ARBA00023017"/>
    </source>
</evidence>
<dbReference type="SUPFAM" id="SSF50978">
    <property type="entry name" value="WD40 repeat-like"/>
    <property type="match status" value="1"/>
</dbReference>
<dbReference type="Gene3D" id="2.130.10.10">
    <property type="entry name" value="YVTN repeat-like/Quinoprotein amine dehydrogenase"/>
    <property type="match status" value="2"/>
</dbReference>
<gene>
    <name evidence="14" type="ORF">EVOR1521_LOCUS10354</name>
</gene>
<dbReference type="SMART" id="SM00320">
    <property type="entry name" value="WD40"/>
    <property type="match status" value="4"/>
</dbReference>
<dbReference type="GO" id="GO:0008408">
    <property type="term" value="F:3'-5' exonuclease activity"/>
    <property type="evidence" value="ECO:0007669"/>
    <property type="project" value="InterPro"/>
</dbReference>
<keyword evidence="9" id="KW-0505">Motor protein</keyword>
<dbReference type="EMBL" id="CAUJNA010000992">
    <property type="protein sequence ID" value="CAJ1383166.1"/>
    <property type="molecule type" value="Genomic_DNA"/>
</dbReference>
<keyword evidence="11" id="KW-0966">Cell projection</keyword>
<dbReference type="GO" id="GO:0002161">
    <property type="term" value="F:aminoacyl-tRNA deacylase activity"/>
    <property type="evidence" value="ECO:0007669"/>
    <property type="project" value="InterPro"/>
</dbReference>
<evidence type="ECO:0000256" key="9">
    <source>
        <dbReference type="ARBA" id="ARBA00023175"/>
    </source>
</evidence>
<dbReference type="InterPro" id="IPR001680">
    <property type="entry name" value="WD40_rpt"/>
</dbReference>
<evidence type="ECO:0000256" key="4">
    <source>
        <dbReference type="ARBA" id="ARBA00022574"/>
    </source>
</evidence>
<evidence type="ECO:0000256" key="8">
    <source>
        <dbReference type="ARBA" id="ARBA00023069"/>
    </source>
</evidence>
<name>A0AA36I8P6_9DINO</name>
<evidence type="ECO:0000259" key="13">
    <source>
        <dbReference type="SMART" id="SM00474"/>
    </source>
</evidence>
<dbReference type="Gene3D" id="3.90.960.10">
    <property type="entry name" value="YbaK/aminoacyl-tRNA synthetase-associated domain"/>
    <property type="match status" value="1"/>
</dbReference>
<dbReference type="GO" id="GO:0045504">
    <property type="term" value="F:dynein heavy chain binding"/>
    <property type="evidence" value="ECO:0007669"/>
    <property type="project" value="TreeGrafter"/>
</dbReference>
<reference evidence="14" key="1">
    <citation type="submission" date="2023-08" db="EMBL/GenBank/DDBJ databases">
        <authorList>
            <person name="Chen Y."/>
            <person name="Shah S."/>
            <person name="Dougan E. K."/>
            <person name="Thang M."/>
            <person name="Chan C."/>
        </authorList>
    </citation>
    <scope>NUCLEOTIDE SEQUENCE</scope>
</reference>
<keyword evidence="8" id="KW-0969">Cilium</keyword>
<keyword evidence="7" id="KW-0243">Dynein</keyword>
<feature type="region of interest" description="Disordered" evidence="12">
    <location>
        <begin position="635"/>
        <end position="657"/>
    </location>
</feature>
<dbReference type="InterPro" id="IPR002562">
    <property type="entry name" value="3'-5'_exonuclease_dom"/>
</dbReference>
<dbReference type="InterPro" id="IPR015943">
    <property type="entry name" value="WD40/YVTN_repeat-like_dom_sf"/>
</dbReference>
<proteinExistence type="inferred from homology"/>
<evidence type="ECO:0000256" key="11">
    <source>
        <dbReference type="ARBA" id="ARBA00023273"/>
    </source>
</evidence>
<accession>A0AA36I8P6</accession>
<evidence type="ECO:0000256" key="5">
    <source>
        <dbReference type="ARBA" id="ARBA00022701"/>
    </source>
</evidence>
<evidence type="ECO:0000256" key="10">
    <source>
        <dbReference type="ARBA" id="ARBA00023212"/>
    </source>
</evidence>
<dbReference type="Gene3D" id="3.30.420.10">
    <property type="entry name" value="Ribonuclease H-like superfamily/Ribonuclease H"/>
    <property type="match status" value="1"/>
</dbReference>
<dbReference type="GO" id="GO:0003676">
    <property type="term" value="F:nucleic acid binding"/>
    <property type="evidence" value="ECO:0007669"/>
    <property type="project" value="InterPro"/>
</dbReference>
<dbReference type="GO" id="GO:0003341">
    <property type="term" value="P:cilium movement"/>
    <property type="evidence" value="ECO:0007669"/>
    <property type="project" value="TreeGrafter"/>
</dbReference>
<comment type="similarity">
    <text evidence="2">Belongs to the dynein intermediate chain family.</text>
</comment>
<keyword evidence="15" id="KW-1185">Reference proteome</keyword>